<evidence type="ECO:0000256" key="1">
    <source>
        <dbReference type="ARBA" id="ARBA00005567"/>
    </source>
</evidence>
<dbReference type="GO" id="GO:0000062">
    <property type="term" value="F:fatty-acyl-CoA binding"/>
    <property type="evidence" value="ECO:0007669"/>
    <property type="project" value="InterPro"/>
</dbReference>
<dbReference type="OrthoDB" id="346910at2759"/>
<dbReference type="InterPro" id="IPR035984">
    <property type="entry name" value="Acyl-CoA-binding_sf"/>
</dbReference>
<sequence>MSLEESFNECAERVKTALTKRPTNEELLQLYALYKQAAIGDNNTSKPGMMDVKGKYKWEAWNKKKGTSKEDAMKEYIKFVEYLISCYA</sequence>
<dbReference type="OMA" id="YFYKYYK"/>
<dbReference type="AlphaFoldDB" id="A0A8I6RCV0"/>
<dbReference type="GeneID" id="106662620"/>
<dbReference type="PROSITE" id="PS51228">
    <property type="entry name" value="ACB_2"/>
    <property type="match status" value="1"/>
</dbReference>
<dbReference type="Pfam" id="PF00887">
    <property type="entry name" value="ACBP"/>
    <property type="match status" value="1"/>
</dbReference>
<dbReference type="SUPFAM" id="SSF47027">
    <property type="entry name" value="Acyl-CoA binding protein"/>
    <property type="match status" value="1"/>
</dbReference>
<evidence type="ECO:0000256" key="2">
    <source>
        <dbReference type="ARBA" id="ARBA00023121"/>
    </source>
</evidence>
<dbReference type="FunFam" id="1.20.80.10:FF:000010">
    <property type="entry name" value="Acyl-CoA-binding domain-containing protein 5"/>
    <property type="match status" value="1"/>
</dbReference>
<keyword evidence="5" id="KW-1185">Reference proteome</keyword>
<protein>
    <recommendedName>
        <fullName evidence="3">ACB domain-containing protein</fullName>
    </recommendedName>
</protein>
<proteinExistence type="inferred from homology"/>
<dbReference type="PRINTS" id="PR00689">
    <property type="entry name" value="ACOABINDINGP"/>
</dbReference>
<organism evidence="4 5">
    <name type="scientific">Cimex lectularius</name>
    <name type="common">Bed bug</name>
    <name type="synonym">Acanthia lectularia</name>
    <dbReference type="NCBI Taxonomy" id="79782"/>
    <lineage>
        <taxon>Eukaryota</taxon>
        <taxon>Metazoa</taxon>
        <taxon>Ecdysozoa</taxon>
        <taxon>Arthropoda</taxon>
        <taxon>Hexapoda</taxon>
        <taxon>Insecta</taxon>
        <taxon>Pterygota</taxon>
        <taxon>Neoptera</taxon>
        <taxon>Paraneoptera</taxon>
        <taxon>Hemiptera</taxon>
        <taxon>Heteroptera</taxon>
        <taxon>Panheteroptera</taxon>
        <taxon>Cimicomorpha</taxon>
        <taxon>Cimicidae</taxon>
        <taxon>Cimex</taxon>
    </lineage>
</organism>
<evidence type="ECO:0000313" key="5">
    <source>
        <dbReference type="Proteomes" id="UP000494040"/>
    </source>
</evidence>
<dbReference type="PANTHER" id="PTHR23310">
    <property type="entry name" value="ACYL-COA-BINDING PROTEIN, ACBP"/>
    <property type="match status" value="1"/>
</dbReference>
<dbReference type="InterPro" id="IPR014352">
    <property type="entry name" value="FERM/acyl-CoA-bd_prot_sf"/>
</dbReference>
<dbReference type="Gene3D" id="1.20.80.10">
    <property type="match status" value="1"/>
</dbReference>
<dbReference type="GO" id="GO:0019915">
    <property type="term" value="P:lipid storage"/>
    <property type="evidence" value="ECO:0007669"/>
    <property type="project" value="UniProtKB-ARBA"/>
</dbReference>
<dbReference type="PANTHER" id="PTHR23310:SF62">
    <property type="entry name" value="ACYL-COA BINDING PROTEIN 1, ISOFORM A"/>
    <property type="match status" value="1"/>
</dbReference>
<reference evidence="4" key="1">
    <citation type="submission" date="2022-01" db="UniProtKB">
        <authorList>
            <consortium name="EnsemblMetazoa"/>
        </authorList>
    </citation>
    <scope>IDENTIFICATION</scope>
</reference>
<feature type="domain" description="ACB" evidence="3">
    <location>
        <begin position="3"/>
        <end position="88"/>
    </location>
</feature>
<name>A0A8I6RCV0_CIMLE</name>
<dbReference type="InterPro" id="IPR000582">
    <property type="entry name" value="Acyl-CoA-binding_protein"/>
</dbReference>
<dbReference type="RefSeq" id="XP_014242310.1">
    <property type="nucleotide sequence ID" value="XM_014386824.2"/>
</dbReference>
<dbReference type="EnsemblMetazoa" id="XM_014386824.2">
    <property type="protein sequence ID" value="XP_014242310.1"/>
    <property type="gene ID" value="LOC106662620"/>
</dbReference>
<keyword evidence="2" id="KW-0446">Lipid-binding</keyword>
<evidence type="ECO:0000313" key="4">
    <source>
        <dbReference type="EnsemblMetazoa" id="XP_014242310.1"/>
    </source>
</evidence>
<evidence type="ECO:0000259" key="3">
    <source>
        <dbReference type="PROSITE" id="PS51228"/>
    </source>
</evidence>
<accession>A0A8I6RCV0</accession>
<dbReference type="GO" id="GO:0006631">
    <property type="term" value="P:fatty acid metabolic process"/>
    <property type="evidence" value="ECO:0007669"/>
    <property type="project" value="TreeGrafter"/>
</dbReference>
<dbReference type="Proteomes" id="UP000494040">
    <property type="component" value="Unassembled WGS sequence"/>
</dbReference>
<comment type="similarity">
    <text evidence="1">Belongs to the ACBP family.</text>
</comment>
<dbReference type="KEGG" id="clec:106662620"/>